<organism evidence="2">
    <name type="scientific">Dissoconium aciculare CBS 342.82</name>
    <dbReference type="NCBI Taxonomy" id="1314786"/>
    <lineage>
        <taxon>Eukaryota</taxon>
        <taxon>Fungi</taxon>
        <taxon>Dikarya</taxon>
        <taxon>Ascomycota</taxon>
        <taxon>Pezizomycotina</taxon>
        <taxon>Dothideomycetes</taxon>
        <taxon>Dothideomycetidae</taxon>
        <taxon>Mycosphaerellales</taxon>
        <taxon>Dissoconiaceae</taxon>
        <taxon>Dissoconium</taxon>
    </lineage>
</organism>
<dbReference type="AlphaFoldDB" id="A0A6J3M439"/>
<dbReference type="GeneID" id="54366247"/>
<gene>
    <name evidence="2" type="ORF">K489DRAFT_431450</name>
</gene>
<dbReference type="RefSeq" id="XP_033459837.1">
    <property type="nucleotide sequence ID" value="XM_033608447.1"/>
</dbReference>
<dbReference type="OrthoDB" id="5194044at2759"/>
<protein>
    <submittedName>
        <fullName evidence="2">Uncharacterized protein</fullName>
    </submittedName>
</protein>
<dbReference type="Proteomes" id="UP000504637">
    <property type="component" value="Unplaced"/>
</dbReference>
<reference evidence="2" key="3">
    <citation type="submission" date="2025-08" db="UniProtKB">
        <authorList>
            <consortium name="RefSeq"/>
        </authorList>
    </citation>
    <scope>IDENTIFICATION</scope>
    <source>
        <strain evidence="2">CBS 342.82</strain>
    </source>
</reference>
<reference evidence="2" key="1">
    <citation type="submission" date="2020-01" db="EMBL/GenBank/DDBJ databases">
        <authorList>
            <consortium name="DOE Joint Genome Institute"/>
            <person name="Haridas S."/>
            <person name="Albert R."/>
            <person name="Binder M."/>
            <person name="Bloem J."/>
            <person name="Labutti K."/>
            <person name="Salamov A."/>
            <person name="Andreopoulos B."/>
            <person name="Baker S.E."/>
            <person name="Barry K."/>
            <person name="Bills G."/>
            <person name="Bluhm B.H."/>
            <person name="Cannon C."/>
            <person name="Castanera R."/>
            <person name="Culley D.E."/>
            <person name="Daum C."/>
            <person name="Ezra D."/>
            <person name="Gonzalez J.B."/>
            <person name="Henrissat B."/>
            <person name="Kuo A."/>
            <person name="Liang C."/>
            <person name="Lipzen A."/>
            <person name="Lutzoni F."/>
            <person name="Magnuson J."/>
            <person name="Mondo S."/>
            <person name="Nolan M."/>
            <person name="Ohm R."/>
            <person name="Pangilinan J."/>
            <person name="Park H.-J."/>
            <person name="Ramirez L."/>
            <person name="Alfaro M."/>
            <person name="Sun H."/>
            <person name="Tritt A."/>
            <person name="Yoshinaga Y."/>
            <person name="Zwiers L.-H."/>
            <person name="Turgeon B.G."/>
            <person name="Goodwin S.B."/>
            <person name="Spatafora J.W."/>
            <person name="Crous P.W."/>
            <person name="Grigoriev I.V."/>
        </authorList>
    </citation>
    <scope>NUCLEOTIDE SEQUENCE</scope>
    <source>
        <strain evidence="2">CBS 342.82</strain>
    </source>
</reference>
<sequence>MKNEDHEHWADDSPMWQAYGSAAPGYDANNGLHSHTYHPPHNVLQQGSHPQPPVYQAYPAAGSLEPQYYAQGSHYMTYPTGHYLPVAPAWPQQSAVYVTGYHAVSTPQSNVYYGRTKAQVDEDNMKLAAREGANDPRKIQPVGVKDSQYFWVRQAGHDDDLCTFMAIKEMEGEWKRNAQYEGGLYFERAPKVKKSSKSKKA</sequence>
<reference evidence="2" key="2">
    <citation type="submission" date="2020-04" db="EMBL/GenBank/DDBJ databases">
        <authorList>
            <consortium name="NCBI Genome Project"/>
        </authorList>
    </citation>
    <scope>NUCLEOTIDE SEQUENCE</scope>
    <source>
        <strain evidence="2">CBS 342.82</strain>
    </source>
</reference>
<evidence type="ECO:0000313" key="2">
    <source>
        <dbReference type="RefSeq" id="XP_033459837.1"/>
    </source>
</evidence>
<evidence type="ECO:0000313" key="1">
    <source>
        <dbReference type="Proteomes" id="UP000504637"/>
    </source>
</evidence>
<name>A0A6J3M439_9PEZI</name>
<proteinExistence type="predicted"/>
<accession>A0A6J3M439</accession>
<keyword evidence="1" id="KW-1185">Reference proteome</keyword>